<dbReference type="GO" id="GO:0016020">
    <property type="term" value="C:membrane"/>
    <property type="evidence" value="ECO:0007669"/>
    <property type="project" value="UniProtKB-SubCell"/>
</dbReference>
<dbReference type="SUPFAM" id="SSF81321">
    <property type="entry name" value="Family A G protein-coupled receptor-like"/>
    <property type="match status" value="1"/>
</dbReference>
<accession>A0AAV4EG54</accession>
<dbReference type="Proteomes" id="UP000762676">
    <property type="component" value="Unassembled WGS sequence"/>
</dbReference>
<protein>
    <submittedName>
        <fullName evidence="7">Chemosensory receptor A</fullName>
    </submittedName>
</protein>
<evidence type="ECO:0000313" key="8">
    <source>
        <dbReference type="Proteomes" id="UP000762676"/>
    </source>
</evidence>
<reference evidence="7 8" key="1">
    <citation type="journal article" date="2021" name="Elife">
        <title>Chloroplast acquisition without the gene transfer in kleptoplastic sea slugs, Plakobranchus ocellatus.</title>
        <authorList>
            <person name="Maeda T."/>
            <person name="Takahashi S."/>
            <person name="Yoshida T."/>
            <person name="Shimamura S."/>
            <person name="Takaki Y."/>
            <person name="Nagai Y."/>
            <person name="Toyoda A."/>
            <person name="Suzuki Y."/>
            <person name="Arimoto A."/>
            <person name="Ishii H."/>
            <person name="Satoh N."/>
            <person name="Nishiyama T."/>
            <person name="Hasebe M."/>
            <person name="Maruyama T."/>
            <person name="Minagawa J."/>
            <person name="Obokata J."/>
            <person name="Shigenobu S."/>
        </authorList>
    </citation>
    <scope>NUCLEOTIDE SEQUENCE [LARGE SCALE GENOMIC DNA]</scope>
</reference>
<feature type="transmembrane region" description="Helical" evidence="5">
    <location>
        <begin position="51"/>
        <end position="72"/>
    </location>
</feature>
<dbReference type="InterPro" id="IPR000276">
    <property type="entry name" value="GPCR_Rhodpsn"/>
</dbReference>
<feature type="transmembrane region" description="Helical" evidence="5">
    <location>
        <begin position="223"/>
        <end position="247"/>
    </location>
</feature>
<gene>
    <name evidence="7" type="ORF">ElyMa_005382400</name>
</gene>
<name>A0AAV4EG54_9GAST</name>
<evidence type="ECO:0000256" key="2">
    <source>
        <dbReference type="ARBA" id="ARBA00022692"/>
    </source>
</evidence>
<dbReference type="PROSITE" id="PS50262">
    <property type="entry name" value="G_PROTEIN_RECEP_F1_2"/>
    <property type="match status" value="1"/>
</dbReference>
<evidence type="ECO:0000256" key="3">
    <source>
        <dbReference type="ARBA" id="ARBA00022989"/>
    </source>
</evidence>
<keyword evidence="3 5" id="KW-1133">Transmembrane helix</keyword>
<sequence length="295" mass="32321">MKVSTPENKSFLLTTPMSDILIESTSLIFFSTGNSSNSSSLFSSLLGHISYVMIFIAFFGMLGNVLIIITFSKIGFTETINISYCALGLSDLLCVALFTYNAVCFLPAFANSNIPFLAREVVVPTGGATSDMFCEITAWITAFISVERCLCVVFPLKIKTIVSRRRTILTIVAIFFMAICPIMSITFYIYIFVKKFDARRNATVIGIRFRESSLADFLDDLNFMYKLVIMNIVPLVMVFVSSFTLAVHLNKIASWRLGNSDAASKNTNMNRIVVVRGGGGGEGGGGLVEVVVVVV</sequence>
<comment type="caution">
    <text evidence="7">The sequence shown here is derived from an EMBL/GenBank/DDBJ whole genome shotgun (WGS) entry which is preliminary data.</text>
</comment>
<dbReference type="PRINTS" id="PR00237">
    <property type="entry name" value="GPCRRHODOPSN"/>
</dbReference>
<evidence type="ECO:0000256" key="4">
    <source>
        <dbReference type="ARBA" id="ARBA00023136"/>
    </source>
</evidence>
<keyword evidence="4 5" id="KW-0472">Membrane</keyword>
<dbReference type="AlphaFoldDB" id="A0AAV4EG54"/>
<evidence type="ECO:0000256" key="1">
    <source>
        <dbReference type="ARBA" id="ARBA00004370"/>
    </source>
</evidence>
<proteinExistence type="predicted"/>
<evidence type="ECO:0000259" key="6">
    <source>
        <dbReference type="PROSITE" id="PS50262"/>
    </source>
</evidence>
<dbReference type="PANTHER" id="PTHR46641">
    <property type="entry name" value="FMRFAMIDE RECEPTOR-RELATED"/>
    <property type="match status" value="1"/>
</dbReference>
<feature type="transmembrane region" description="Helical" evidence="5">
    <location>
        <begin position="84"/>
        <end position="110"/>
    </location>
</feature>
<dbReference type="Pfam" id="PF10328">
    <property type="entry name" value="7TM_GPCR_Srx"/>
    <property type="match status" value="1"/>
</dbReference>
<dbReference type="PANTHER" id="PTHR46641:SF2">
    <property type="entry name" value="FMRFAMIDE RECEPTOR"/>
    <property type="match status" value="1"/>
</dbReference>
<keyword evidence="2 5" id="KW-0812">Transmembrane</keyword>
<dbReference type="EMBL" id="BMAT01010709">
    <property type="protein sequence ID" value="GFR59301.1"/>
    <property type="molecule type" value="Genomic_DNA"/>
</dbReference>
<feature type="transmembrane region" description="Helical" evidence="5">
    <location>
        <begin position="136"/>
        <end position="156"/>
    </location>
</feature>
<keyword evidence="8" id="KW-1185">Reference proteome</keyword>
<evidence type="ECO:0000313" key="7">
    <source>
        <dbReference type="EMBL" id="GFR59301.1"/>
    </source>
</evidence>
<evidence type="ECO:0000256" key="5">
    <source>
        <dbReference type="SAM" id="Phobius"/>
    </source>
</evidence>
<feature type="domain" description="G-protein coupled receptors family 1 profile" evidence="6">
    <location>
        <begin position="63"/>
        <end position="295"/>
    </location>
</feature>
<dbReference type="InterPro" id="IPR052954">
    <property type="entry name" value="GPCR-Ligand_Int"/>
</dbReference>
<organism evidence="7 8">
    <name type="scientific">Elysia marginata</name>
    <dbReference type="NCBI Taxonomy" id="1093978"/>
    <lineage>
        <taxon>Eukaryota</taxon>
        <taxon>Metazoa</taxon>
        <taxon>Spiralia</taxon>
        <taxon>Lophotrochozoa</taxon>
        <taxon>Mollusca</taxon>
        <taxon>Gastropoda</taxon>
        <taxon>Heterobranchia</taxon>
        <taxon>Euthyneura</taxon>
        <taxon>Panpulmonata</taxon>
        <taxon>Sacoglossa</taxon>
        <taxon>Placobranchoidea</taxon>
        <taxon>Plakobranchidae</taxon>
        <taxon>Elysia</taxon>
    </lineage>
</organism>
<keyword evidence="7" id="KW-0675">Receptor</keyword>
<dbReference type="InterPro" id="IPR019430">
    <property type="entry name" value="7TM_GPCR_serpentine_rcpt_Srx"/>
</dbReference>
<feature type="transmembrane region" description="Helical" evidence="5">
    <location>
        <begin position="168"/>
        <end position="191"/>
    </location>
</feature>
<comment type="subcellular location">
    <subcellularLocation>
        <location evidence="1">Membrane</location>
    </subcellularLocation>
</comment>
<dbReference type="InterPro" id="IPR017452">
    <property type="entry name" value="GPCR_Rhodpsn_7TM"/>
</dbReference>
<dbReference type="Gene3D" id="1.20.1070.10">
    <property type="entry name" value="Rhodopsin 7-helix transmembrane proteins"/>
    <property type="match status" value="1"/>
</dbReference>
<dbReference type="GO" id="GO:0004930">
    <property type="term" value="F:G protein-coupled receptor activity"/>
    <property type="evidence" value="ECO:0007669"/>
    <property type="project" value="InterPro"/>
</dbReference>